<dbReference type="GO" id="GO:0003677">
    <property type="term" value="F:DNA binding"/>
    <property type="evidence" value="ECO:0007669"/>
    <property type="project" value="UniProtKB-KW"/>
</dbReference>
<dbReference type="RefSeq" id="WP_185053888.1">
    <property type="nucleotide sequence ID" value="NZ_BAABIX010000021.1"/>
</dbReference>
<dbReference type="Gene3D" id="1.10.490.50">
    <property type="entry name" value="Antibiotic binding domain of TipA-like multidrug resistance regulators"/>
    <property type="match status" value="1"/>
</dbReference>
<dbReference type="SUPFAM" id="SSF89082">
    <property type="entry name" value="Antibiotic binding domain of TipA-like multidrug resistance regulators"/>
    <property type="match status" value="1"/>
</dbReference>
<protein>
    <submittedName>
        <fullName evidence="6">DNA-binding transcriptional MerR regulator</fullName>
    </submittedName>
</protein>
<dbReference type="Pfam" id="PF13411">
    <property type="entry name" value="MerR_1"/>
    <property type="match status" value="1"/>
</dbReference>
<keyword evidence="3" id="KW-0010">Activator</keyword>
<dbReference type="InterPro" id="IPR009061">
    <property type="entry name" value="DNA-bd_dom_put_sf"/>
</dbReference>
<dbReference type="PROSITE" id="PS50937">
    <property type="entry name" value="HTH_MERR_2"/>
    <property type="match status" value="1"/>
</dbReference>
<dbReference type="InterPro" id="IPR036244">
    <property type="entry name" value="TipA-like_antibiotic-bd"/>
</dbReference>
<dbReference type="EMBL" id="JACHGN010000016">
    <property type="protein sequence ID" value="MBB5137046.1"/>
    <property type="molecule type" value="Genomic_DNA"/>
</dbReference>
<dbReference type="Gene3D" id="1.10.1660.10">
    <property type="match status" value="1"/>
</dbReference>
<evidence type="ECO:0000259" key="5">
    <source>
        <dbReference type="PROSITE" id="PS50937"/>
    </source>
</evidence>
<dbReference type="InterPro" id="IPR012925">
    <property type="entry name" value="TipAS_dom"/>
</dbReference>
<dbReference type="SMART" id="SM00422">
    <property type="entry name" value="HTH_MERR"/>
    <property type="match status" value="1"/>
</dbReference>
<evidence type="ECO:0000256" key="2">
    <source>
        <dbReference type="ARBA" id="ARBA00023125"/>
    </source>
</evidence>
<keyword evidence="7" id="KW-1185">Reference proteome</keyword>
<dbReference type="PANTHER" id="PTHR30204">
    <property type="entry name" value="REDOX-CYCLING DRUG-SENSING TRANSCRIPTIONAL ACTIVATOR SOXR"/>
    <property type="match status" value="1"/>
</dbReference>
<evidence type="ECO:0000313" key="6">
    <source>
        <dbReference type="EMBL" id="MBB5137046.1"/>
    </source>
</evidence>
<comment type="caution">
    <text evidence="6">The sequence shown here is derived from an EMBL/GenBank/DDBJ whole genome shotgun (WGS) entry which is preliminary data.</text>
</comment>
<dbReference type="PANTHER" id="PTHR30204:SF90">
    <property type="entry name" value="HTH-TYPE TRANSCRIPTIONAL ACTIVATOR MTA"/>
    <property type="match status" value="1"/>
</dbReference>
<dbReference type="InterPro" id="IPR047057">
    <property type="entry name" value="MerR_fam"/>
</dbReference>
<evidence type="ECO:0000256" key="3">
    <source>
        <dbReference type="ARBA" id="ARBA00023159"/>
    </source>
</evidence>
<sequence>MSLSVGEVAKLAGVSVRTLHHYDEIGLVRPGGRTRAGYRRYGDEDVERLQQVLFYRELGFPLEEISAILADPSAGTVTHLRRQRELLSMRIRRLEAMVAAVDTALEAHTMDIKLTPRERLEVFGEFRPEDHAAEAERRWGGSAAWQESQRRMGSMTGQDWVRFKDEGALVVDGFLKALADGEPAGGERAMELAEQHRAHITRWCYECTYDIHRGLGDLYVSDPRFTAAYDSQAPGLAAYIREAIHANAERAEARG</sequence>
<dbReference type="PROSITE" id="PS00552">
    <property type="entry name" value="HTH_MERR_1"/>
    <property type="match status" value="1"/>
</dbReference>
<reference evidence="6 7" key="1">
    <citation type="submission" date="2020-08" db="EMBL/GenBank/DDBJ databases">
        <title>Genomic Encyclopedia of Type Strains, Phase IV (KMG-IV): sequencing the most valuable type-strain genomes for metagenomic binning, comparative biology and taxonomic classification.</title>
        <authorList>
            <person name="Goeker M."/>
        </authorList>
    </citation>
    <scope>NUCLEOTIDE SEQUENCE [LARGE SCALE GENOMIC DNA]</scope>
    <source>
        <strain evidence="6 7">DSM 45615</strain>
    </source>
</reference>
<dbReference type="PRINTS" id="PR00040">
    <property type="entry name" value="HTHMERR"/>
</dbReference>
<dbReference type="SUPFAM" id="SSF46955">
    <property type="entry name" value="Putative DNA-binding domain"/>
    <property type="match status" value="1"/>
</dbReference>
<accession>A0A840PE73</accession>
<dbReference type="GO" id="GO:0003700">
    <property type="term" value="F:DNA-binding transcription factor activity"/>
    <property type="evidence" value="ECO:0007669"/>
    <property type="project" value="InterPro"/>
</dbReference>
<evidence type="ECO:0000256" key="1">
    <source>
        <dbReference type="ARBA" id="ARBA00023015"/>
    </source>
</evidence>
<name>A0A840PE73_9ACTN</name>
<keyword evidence="2 6" id="KW-0238">DNA-binding</keyword>
<gene>
    <name evidence="6" type="ORF">HNP84_006798</name>
</gene>
<feature type="domain" description="HTH merR-type" evidence="5">
    <location>
        <begin position="1"/>
        <end position="71"/>
    </location>
</feature>
<proteinExistence type="predicted"/>
<keyword evidence="1" id="KW-0805">Transcription regulation</keyword>
<dbReference type="CDD" id="cd01106">
    <property type="entry name" value="HTH_TipAL-Mta"/>
    <property type="match status" value="1"/>
</dbReference>
<dbReference type="AlphaFoldDB" id="A0A840PE73"/>
<dbReference type="InterPro" id="IPR000551">
    <property type="entry name" value="MerR-type_HTH_dom"/>
</dbReference>
<evidence type="ECO:0000256" key="4">
    <source>
        <dbReference type="ARBA" id="ARBA00023163"/>
    </source>
</evidence>
<keyword evidence="4" id="KW-0804">Transcription</keyword>
<dbReference type="Proteomes" id="UP000578449">
    <property type="component" value="Unassembled WGS sequence"/>
</dbReference>
<organism evidence="6 7">
    <name type="scientific">Thermocatellispora tengchongensis</name>
    <dbReference type="NCBI Taxonomy" id="1073253"/>
    <lineage>
        <taxon>Bacteria</taxon>
        <taxon>Bacillati</taxon>
        <taxon>Actinomycetota</taxon>
        <taxon>Actinomycetes</taxon>
        <taxon>Streptosporangiales</taxon>
        <taxon>Streptosporangiaceae</taxon>
        <taxon>Thermocatellispora</taxon>
    </lineage>
</organism>
<evidence type="ECO:0000313" key="7">
    <source>
        <dbReference type="Proteomes" id="UP000578449"/>
    </source>
</evidence>
<dbReference type="Pfam" id="PF07739">
    <property type="entry name" value="TipAS"/>
    <property type="match status" value="1"/>
</dbReference>